<dbReference type="Proteomes" id="UP000449710">
    <property type="component" value="Unassembled WGS sequence"/>
</dbReference>
<dbReference type="PANTHER" id="PTHR43155">
    <property type="entry name" value="CYCLIC DI-GMP PHOSPHODIESTERASE PA4108-RELATED"/>
    <property type="match status" value="1"/>
</dbReference>
<dbReference type="Gene3D" id="1.10.3210.10">
    <property type="entry name" value="Hypothetical protein af1432"/>
    <property type="match status" value="1"/>
</dbReference>
<name>A0AA44BCU8_9CLOT</name>
<dbReference type="SUPFAM" id="SSF109604">
    <property type="entry name" value="HD-domain/PDEase-like"/>
    <property type="match status" value="1"/>
</dbReference>
<dbReference type="PANTHER" id="PTHR43155:SF2">
    <property type="entry name" value="CYCLIC DI-GMP PHOSPHODIESTERASE PA4108"/>
    <property type="match status" value="1"/>
</dbReference>
<dbReference type="CDD" id="cd00077">
    <property type="entry name" value="HDc"/>
    <property type="match status" value="1"/>
</dbReference>
<dbReference type="InterPro" id="IPR003607">
    <property type="entry name" value="HD/PDEase_dom"/>
</dbReference>
<organism evidence="2 3">
    <name type="scientific">Isachenkonia alkalipeptolytica</name>
    <dbReference type="NCBI Taxonomy" id="2565777"/>
    <lineage>
        <taxon>Bacteria</taxon>
        <taxon>Bacillati</taxon>
        <taxon>Bacillota</taxon>
        <taxon>Clostridia</taxon>
        <taxon>Eubacteriales</taxon>
        <taxon>Clostridiaceae</taxon>
        <taxon>Isachenkonia</taxon>
    </lineage>
</organism>
<dbReference type="EMBL" id="SUMG01000002">
    <property type="protein sequence ID" value="NBG87283.1"/>
    <property type="molecule type" value="Genomic_DNA"/>
</dbReference>
<dbReference type="SMART" id="SM00471">
    <property type="entry name" value="HDc"/>
    <property type="match status" value="1"/>
</dbReference>
<sequence>MKGGNSMGFIINDHNGKIEGGYTNLVDVTTGKILGDVFSSVTREKSREQETLSEYRGIMSGDSIGIYGKQIDSKKGIGNMILEHILERIGNRFEDQGKHLKNVQRYSLAIGKALDLSGFDLKDLALAAKLHDIGKTFIDPDILNKREKLTETEKAEIKKHPEIAYWLLKADKRYRELARYVLHHHERWDGQGYPEGLKEEEIPLFSRIIAVADAFDAMTTERGYQRTISREGALRELIEHSGSQFDPEIVKIFADKVLLKVGNINNELG</sequence>
<accession>A0AA44BCU8</accession>
<evidence type="ECO:0000259" key="1">
    <source>
        <dbReference type="PROSITE" id="PS51832"/>
    </source>
</evidence>
<proteinExistence type="predicted"/>
<dbReference type="AlphaFoldDB" id="A0AA44BCU8"/>
<feature type="domain" description="HD-GYP" evidence="1">
    <location>
        <begin position="74"/>
        <end position="269"/>
    </location>
</feature>
<dbReference type="PROSITE" id="PS51832">
    <property type="entry name" value="HD_GYP"/>
    <property type="match status" value="1"/>
</dbReference>
<comment type="caution">
    <text evidence="2">The sequence shown here is derived from an EMBL/GenBank/DDBJ whole genome shotgun (WGS) entry which is preliminary data.</text>
</comment>
<dbReference type="Pfam" id="PF13487">
    <property type="entry name" value="HD_5"/>
    <property type="match status" value="1"/>
</dbReference>
<dbReference type="InterPro" id="IPR037522">
    <property type="entry name" value="HD_GYP_dom"/>
</dbReference>
<evidence type="ECO:0000313" key="3">
    <source>
        <dbReference type="Proteomes" id="UP000449710"/>
    </source>
</evidence>
<keyword evidence="3" id="KW-1185">Reference proteome</keyword>
<evidence type="ECO:0000313" key="2">
    <source>
        <dbReference type="EMBL" id="NBG87283.1"/>
    </source>
</evidence>
<gene>
    <name evidence="2" type="ORF">ISALK_02095</name>
</gene>
<reference evidence="2 3" key="1">
    <citation type="submission" date="2019-04" db="EMBL/GenBank/DDBJ databases">
        <title>Isachenkonia alkalipeptolytica gen. nov. sp. nov. a new anaerobic, alkiliphilic organothrophic bacterium capable to reduce synthesized ferrihydrite isolated from a soda lake.</title>
        <authorList>
            <person name="Toshchakov S.V."/>
            <person name="Zavarzina D.G."/>
            <person name="Zhilina T.N."/>
            <person name="Kostrikina N.A."/>
            <person name="Kublanov I.V."/>
        </authorList>
    </citation>
    <scope>NUCLEOTIDE SEQUENCE [LARGE SCALE GENOMIC DNA]</scope>
    <source>
        <strain evidence="2 3">Z-1701</strain>
    </source>
</reference>
<protein>
    <submittedName>
        <fullName evidence="2">HD-GYP domain-containing protein</fullName>
    </submittedName>
</protein>